<dbReference type="Proteomes" id="UP000887576">
    <property type="component" value="Unplaced"/>
</dbReference>
<protein>
    <submittedName>
        <fullName evidence="2">Uncharacterized protein</fullName>
    </submittedName>
</protein>
<proteinExistence type="predicted"/>
<evidence type="ECO:0000313" key="2">
    <source>
        <dbReference type="WBParaSite" id="JU765_v2.g16544.t1"/>
    </source>
</evidence>
<evidence type="ECO:0000313" key="1">
    <source>
        <dbReference type="Proteomes" id="UP000887576"/>
    </source>
</evidence>
<accession>A0AC34QHT8</accession>
<dbReference type="WBParaSite" id="JU765_v2.g16544.t1">
    <property type="protein sequence ID" value="JU765_v2.g16544.t1"/>
    <property type="gene ID" value="JU765_v2.g16544"/>
</dbReference>
<organism evidence="1 2">
    <name type="scientific">Panagrolaimus sp. JU765</name>
    <dbReference type="NCBI Taxonomy" id="591449"/>
    <lineage>
        <taxon>Eukaryota</taxon>
        <taxon>Metazoa</taxon>
        <taxon>Ecdysozoa</taxon>
        <taxon>Nematoda</taxon>
        <taxon>Chromadorea</taxon>
        <taxon>Rhabditida</taxon>
        <taxon>Tylenchina</taxon>
        <taxon>Panagrolaimomorpha</taxon>
        <taxon>Panagrolaimoidea</taxon>
        <taxon>Panagrolaimidae</taxon>
        <taxon>Panagrolaimus</taxon>
    </lineage>
</organism>
<sequence length="68" mass="7779">MEVITPEKKMKQLAEKWPHYPSIGTHANATNGLVSIKNVNIHLIIILEFCQFISFANARFQYFNDLSG</sequence>
<reference evidence="2" key="1">
    <citation type="submission" date="2022-11" db="UniProtKB">
        <authorList>
            <consortium name="WormBaseParasite"/>
        </authorList>
    </citation>
    <scope>IDENTIFICATION</scope>
</reference>
<name>A0AC34QHT8_9BILA</name>